<feature type="region of interest" description="Disordered" evidence="1">
    <location>
        <begin position="307"/>
        <end position="341"/>
    </location>
</feature>
<comment type="caution">
    <text evidence="3">The sequence shown here is derived from an EMBL/GenBank/DDBJ whole genome shotgun (WGS) entry which is preliminary data.</text>
</comment>
<name>A0A4R5U3L8_9MICC</name>
<evidence type="ECO:0000259" key="2">
    <source>
        <dbReference type="Pfam" id="PF00561"/>
    </source>
</evidence>
<dbReference type="PANTHER" id="PTHR43798">
    <property type="entry name" value="MONOACYLGLYCEROL LIPASE"/>
    <property type="match status" value="1"/>
</dbReference>
<dbReference type="GO" id="GO:0047372">
    <property type="term" value="F:monoacylglycerol lipase activity"/>
    <property type="evidence" value="ECO:0007669"/>
    <property type="project" value="TreeGrafter"/>
</dbReference>
<sequence length="610" mass="65376">MSPATPKPSTAGQRDRRARRLSPKRVSFTRLRTALRHRMSASHCSTPPGPVIPATAAPSGRDTAHAPAYRLHSSRPAIPVPGAPVFVLIHGLGMSHRYFAGLQRELGAVGETHILDLPGFGGTPKPGRRLSVGDYAHVIAEAMDTAQLRSCTLIGHSMGAQLVTELAIRRPDLAARVVLIGPVTDPVRASALTHTLYLGLDTLLERPMTTLLAVGAYARCGLPWYFTELPVMLKYRLDQRLPLMTRPVLIIRGTSDPIARRDWCARLADASRQSRLAEIPGQAHAAHRAGAAAVGAAITRFIEEDPHASVSHTAPSRGLSSPRRVTTVQYAGSPQARPEHTPRRISLTAGDRQARAHLIPHRPEAHAATNAGAYELTVPVFVLTHGIGMSHRYLQRLGDQLSAHGRVVLLDLPGAGRTITPTAAMPNAAKAEIVGDLLDEMGVSSCVVIGHSMGVQSATELALERPGLVSQLVLIGAAVDAGRRTVPQQALTLAVNNALEKPSLNAIQFTDMLRCGPRWYLAELGVAMKYPLEDRLPLVEQPVLLMRGARDLVAGSAWSRALAETALDGELVEVEGAFHGVHHSTAGTVAERIMTFLADTADRLDEPEAA</sequence>
<dbReference type="GO" id="GO:0016020">
    <property type="term" value="C:membrane"/>
    <property type="evidence" value="ECO:0007669"/>
    <property type="project" value="TreeGrafter"/>
</dbReference>
<accession>A0A4R5U3L8</accession>
<gene>
    <name evidence="3" type="ORF">E2F48_03755</name>
</gene>
<keyword evidence="4" id="KW-1185">Reference proteome</keyword>
<dbReference type="Gene3D" id="3.40.50.1820">
    <property type="entry name" value="alpha/beta hydrolase"/>
    <property type="match status" value="2"/>
</dbReference>
<organism evidence="3 4">
    <name type="scientific">Arthrobacter crusticola</name>
    <dbReference type="NCBI Taxonomy" id="2547960"/>
    <lineage>
        <taxon>Bacteria</taxon>
        <taxon>Bacillati</taxon>
        <taxon>Actinomycetota</taxon>
        <taxon>Actinomycetes</taxon>
        <taxon>Micrococcales</taxon>
        <taxon>Micrococcaceae</taxon>
        <taxon>Arthrobacter</taxon>
    </lineage>
</organism>
<evidence type="ECO:0000256" key="1">
    <source>
        <dbReference type="SAM" id="MobiDB-lite"/>
    </source>
</evidence>
<dbReference type="Proteomes" id="UP000295411">
    <property type="component" value="Unassembled WGS sequence"/>
</dbReference>
<dbReference type="Pfam" id="PF00561">
    <property type="entry name" value="Abhydrolase_1"/>
    <property type="match status" value="2"/>
</dbReference>
<dbReference type="InterPro" id="IPR029058">
    <property type="entry name" value="AB_hydrolase_fold"/>
</dbReference>
<dbReference type="InterPro" id="IPR000073">
    <property type="entry name" value="AB_hydrolase_1"/>
</dbReference>
<keyword evidence="3" id="KW-0378">Hydrolase</keyword>
<evidence type="ECO:0000313" key="3">
    <source>
        <dbReference type="EMBL" id="TDK28208.1"/>
    </source>
</evidence>
<protein>
    <submittedName>
        <fullName evidence="3">Alpha/beta fold hydrolase</fullName>
    </submittedName>
</protein>
<dbReference type="EMBL" id="SMTK01000001">
    <property type="protein sequence ID" value="TDK28208.1"/>
    <property type="molecule type" value="Genomic_DNA"/>
</dbReference>
<dbReference type="OrthoDB" id="9769541at2"/>
<dbReference type="InterPro" id="IPR050266">
    <property type="entry name" value="AB_hydrolase_sf"/>
</dbReference>
<feature type="compositionally biased region" description="Polar residues" evidence="1">
    <location>
        <begin position="323"/>
        <end position="332"/>
    </location>
</feature>
<feature type="domain" description="AB hydrolase-1" evidence="2">
    <location>
        <begin position="84"/>
        <end position="184"/>
    </location>
</feature>
<feature type="region of interest" description="Disordered" evidence="1">
    <location>
        <begin position="1"/>
        <end position="21"/>
    </location>
</feature>
<dbReference type="PANTHER" id="PTHR43798:SF5">
    <property type="entry name" value="MONOACYLGLYCEROL LIPASE ABHD6"/>
    <property type="match status" value="1"/>
</dbReference>
<evidence type="ECO:0000313" key="4">
    <source>
        <dbReference type="Proteomes" id="UP000295411"/>
    </source>
</evidence>
<dbReference type="GO" id="GO:0046464">
    <property type="term" value="P:acylglycerol catabolic process"/>
    <property type="evidence" value="ECO:0007669"/>
    <property type="project" value="TreeGrafter"/>
</dbReference>
<feature type="domain" description="AB hydrolase-1" evidence="2">
    <location>
        <begin position="379"/>
        <end position="478"/>
    </location>
</feature>
<proteinExistence type="predicted"/>
<dbReference type="AlphaFoldDB" id="A0A4R5U3L8"/>
<dbReference type="SUPFAM" id="SSF53474">
    <property type="entry name" value="alpha/beta-Hydrolases"/>
    <property type="match status" value="2"/>
</dbReference>
<reference evidence="3 4" key="1">
    <citation type="submission" date="2019-03" db="EMBL/GenBank/DDBJ databases">
        <title>Arthrobacter sp. nov., an bacterium isolated from biocrust in Mu Us Desert.</title>
        <authorList>
            <person name="Lixiong L."/>
        </authorList>
    </citation>
    <scope>NUCLEOTIDE SEQUENCE [LARGE SCALE GENOMIC DNA]</scope>
    <source>
        <strain evidence="3 4">SLN-3</strain>
    </source>
</reference>